<name>A0ABN1J6P0_9FLAO</name>
<dbReference type="RefSeq" id="WP_343914115.1">
    <property type="nucleotide sequence ID" value="NZ_BAAAGE010000004.1"/>
</dbReference>
<dbReference type="Proteomes" id="UP001501758">
    <property type="component" value="Unassembled WGS sequence"/>
</dbReference>
<keyword evidence="2" id="KW-1185">Reference proteome</keyword>
<gene>
    <name evidence="1" type="ORF">GCM10009430_41040</name>
</gene>
<accession>A0ABN1J6P0</accession>
<comment type="caution">
    <text evidence="1">The sequence shown here is derived from an EMBL/GenBank/DDBJ whole genome shotgun (WGS) entry which is preliminary data.</text>
</comment>
<reference evidence="1 2" key="1">
    <citation type="journal article" date="2019" name="Int. J. Syst. Evol. Microbiol.">
        <title>The Global Catalogue of Microorganisms (GCM) 10K type strain sequencing project: providing services to taxonomists for standard genome sequencing and annotation.</title>
        <authorList>
            <consortium name="The Broad Institute Genomics Platform"/>
            <consortium name="The Broad Institute Genome Sequencing Center for Infectious Disease"/>
            <person name="Wu L."/>
            <person name="Ma J."/>
        </authorList>
    </citation>
    <scope>NUCLEOTIDE SEQUENCE [LARGE SCALE GENOMIC DNA]</scope>
    <source>
        <strain evidence="1 2">JCM 15974</strain>
    </source>
</reference>
<evidence type="ECO:0000313" key="2">
    <source>
        <dbReference type="Proteomes" id="UP001501758"/>
    </source>
</evidence>
<evidence type="ECO:0008006" key="3">
    <source>
        <dbReference type="Google" id="ProtNLM"/>
    </source>
</evidence>
<evidence type="ECO:0000313" key="1">
    <source>
        <dbReference type="EMBL" id="GAA0730117.1"/>
    </source>
</evidence>
<dbReference type="EMBL" id="BAAAGE010000004">
    <property type="protein sequence ID" value="GAA0730117.1"/>
    <property type="molecule type" value="Genomic_DNA"/>
</dbReference>
<organism evidence="1 2">
    <name type="scientific">Aquimarina litoralis</name>
    <dbReference type="NCBI Taxonomy" id="584605"/>
    <lineage>
        <taxon>Bacteria</taxon>
        <taxon>Pseudomonadati</taxon>
        <taxon>Bacteroidota</taxon>
        <taxon>Flavobacteriia</taxon>
        <taxon>Flavobacteriales</taxon>
        <taxon>Flavobacteriaceae</taxon>
        <taxon>Aquimarina</taxon>
    </lineage>
</organism>
<protein>
    <recommendedName>
        <fullName evidence="3">DUF1854 domain-containing protein</fullName>
    </recommendedName>
</protein>
<proteinExistence type="predicted"/>
<sequence>MSKARIIENNLVFKGTLNGNSIFFRQRGFELLIDDIKVIGVKFGMFLDDEYAIIIIISKINEKYFLYTDDIERKTVEELDIRFGIDLSSATSEYFGHEVDQFKSKILYPIVFTGKPIFKDKNVLTSLYLLLGKLFLRLHYADGLLSKDVKDLS</sequence>